<feature type="region of interest" description="Disordered" evidence="1">
    <location>
        <begin position="158"/>
        <end position="177"/>
    </location>
</feature>
<feature type="region of interest" description="Disordered" evidence="1">
    <location>
        <begin position="535"/>
        <end position="557"/>
    </location>
</feature>
<feature type="region of interest" description="Disordered" evidence="1">
    <location>
        <begin position="472"/>
        <end position="492"/>
    </location>
</feature>
<dbReference type="Proteomes" id="UP001202328">
    <property type="component" value="Unassembled WGS sequence"/>
</dbReference>
<feature type="region of interest" description="Disordered" evidence="1">
    <location>
        <begin position="377"/>
        <end position="457"/>
    </location>
</feature>
<accession>A0AAD4XQ36</accession>
<organism evidence="2 3">
    <name type="scientific">Papaver atlanticum</name>
    <dbReference type="NCBI Taxonomy" id="357466"/>
    <lineage>
        <taxon>Eukaryota</taxon>
        <taxon>Viridiplantae</taxon>
        <taxon>Streptophyta</taxon>
        <taxon>Embryophyta</taxon>
        <taxon>Tracheophyta</taxon>
        <taxon>Spermatophyta</taxon>
        <taxon>Magnoliopsida</taxon>
        <taxon>Ranunculales</taxon>
        <taxon>Papaveraceae</taxon>
        <taxon>Papaveroideae</taxon>
        <taxon>Papaver</taxon>
    </lineage>
</organism>
<feature type="compositionally biased region" description="Acidic residues" evidence="1">
    <location>
        <begin position="377"/>
        <end position="395"/>
    </location>
</feature>
<proteinExistence type="predicted"/>
<evidence type="ECO:0000313" key="2">
    <source>
        <dbReference type="EMBL" id="KAI3931831.1"/>
    </source>
</evidence>
<keyword evidence="3" id="KW-1185">Reference proteome</keyword>
<dbReference type="EMBL" id="JAJJMB010007130">
    <property type="protein sequence ID" value="KAI3931831.1"/>
    <property type="molecule type" value="Genomic_DNA"/>
</dbReference>
<dbReference type="AlphaFoldDB" id="A0AAD4XQ36"/>
<evidence type="ECO:0000313" key="3">
    <source>
        <dbReference type="Proteomes" id="UP001202328"/>
    </source>
</evidence>
<protein>
    <submittedName>
        <fullName evidence="2">Uncharacterized protein</fullName>
    </submittedName>
</protein>
<reference evidence="2" key="1">
    <citation type="submission" date="2022-04" db="EMBL/GenBank/DDBJ databases">
        <title>A functionally conserved STORR gene fusion in Papaver species that diverged 16.8 million years ago.</title>
        <authorList>
            <person name="Catania T."/>
        </authorList>
    </citation>
    <scope>NUCLEOTIDE SEQUENCE</scope>
    <source>
        <strain evidence="2">S-188037</strain>
    </source>
</reference>
<feature type="compositionally biased region" description="Basic and acidic residues" evidence="1">
    <location>
        <begin position="544"/>
        <end position="556"/>
    </location>
</feature>
<name>A0AAD4XQ36_9MAGN</name>
<comment type="caution">
    <text evidence="2">The sequence shown here is derived from an EMBL/GenBank/DDBJ whole genome shotgun (WGS) entry which is preliminary data.</text>
</comment>
<feature type="compositionally biased region" description="Basic and acidic residues" evidence="1">
    <location>
        <begin position="425"/>
        <end position="455"/>
    </location>
</feature>
<feature type="compositionally biased region" description="Basic and acidic residues" evidence="1">
    <location>
        <begin position="402"/>
        <end position="418"/>
    </location>
</feature>
<gene>
    <name evidence="2" type="ORF">MKW98_012241</name>
</gene>
<sequence length="734" mass="81988">MGELLKFGDTPLEFDVTVLSNNSDDDEIYEKIEAPKFVDFSAPDRSLQVDDRSWFCLRAGCDLKHEEDINPETLYKDFVLRVMAARSPNFRYRKQLCRQATRANLKCPQSAPAKSSKRRLSRLTVVTSISQKLANAKVKDHPICKFDLTPKGKAKKISVSGKALTTPRNKKSFSNRDPFRSVQNVKTACAMPRNRVVAKALVFNSPKKAERKKNLIGCQTPMTALCSEMNKLEITSQAKPCKTSSSASCQPRKCTPASQPLKSKLYDQIAKNLVEVSGDSKEPKTKSVRRLKRKSKGNLQNVLDLVPQESSVNDVADAGVDEKSENKSIDVHSVSGDSKSNVEHLVAIEEENLSAAEAMQEEHIPSAVVINSGNSLEEEDANEIQETELQVDENYEGNTLEESVKSQPEELDSKDHDVPTSQPLGKDEGIETNGSDDKENAYTENSDSNHNDENSQRNINHCQHSENLQKVNGKEGKPLKGSCAAPANGGPLEVKHRKTKLTNPKPFRLRTDERGNVREAKMERRLFQDPLREIKLGPKGADGVQERHENEIQSKEKLRKHCTRENNNQEVKPTETGKLTKKIHYRQVKSKYLDTSKCAAETKMAATTKQKLRKVEDGEENAAQKLQRRTTKSQLLREQLVRTQRVFGTREPKPSSLVSLVRLGIIKETSSTVSRPTEVKIETVGPITATTKPAGRCTSRGRRPTTVAKEPNFHKMHIPKSCTKTPEKVASIPV</sequence>
<dbReference type="PANTHER" id="PTHR37241:SF1">
    <property type="entry name" value="NEUROFILAMENT HEAVY PROTEIN"/>
    <property type="match status" value="1"/>
</dbReference>
<evidence type="ECO:0000256" key="1">
    <source>
        <dbReference type="SAM" id="MobiDB-lite"/>
    </source>
</evidence>
<dbReference type="PANTHER" id="PTHR37241">
    <property type="entry name" value="NEUROFILAMENT HEAVY PROTEIN"/>
    <property type="match status" value="1"/>
</dbReference>